<keyword evidence="2" id="KW-1185">Reference proteome</keyword>
<organism evidence="1 2">
    <name type="scientific">Apiospora kogelbergensis</name>
    <dbReference type="NCBI Taxonomy" id="1337665"/>
    <lineage>
        <taxon>Eukaryota</taxon>
        <taxon>Fungi</taxon>
        <taxon>Dikarya</taxon>
        <taxon>Ascomycota</taxon>
        <taxon>Pezizomycotina</taxon>
        <taxon>Sordariomycetes</taxon>
        <taxon>Xylariomycetidae</taxon>
        <taxon>Amphisphaeriales</taxon>
        <taxon>Apiosporaceae</taxon>
        <taxon>Apiospora</taxon>
    </lineage>
</organism>
<dbReference type="Proteomes" id="UP001392437">
    <property type="component" value="Unassembled WGS sequence"/>
</dbReference>
<dbReference type="EMBL" id="JAQQWP010000001">
    <property type="protein sequence ID" value="KAK8132003.1"/>
    <property type="molecule type" value="Genomic_DNA"/>
</dbReference>
<protein>
    <submittedName>
        <fullName evidence="1">Uncharacterized protein</fullName>
    </submittedName>
</protein>
<evidence type="ECO:0000313" key="2">
    <source>
        <dbReference type="Proteomes" id="UP001392437"/>
    </source>
</evidence>
<comment type="caution">
    <text evidence="1">The sequence shown here is derived from an EMBL/GenBank/DDBJ whole genome shotgun (WGS) entry which is preliminary data.</text>
</comment>
<evidence type="ECO:0000313" key="1">
    <source>
        <dbReference type="EMBL" id="KAK8132003.1"/>
    </source>
</evidence>
<proteinExistence type="predicted"/>
<sequence>MGKSPIGLLCGARSPRGRSIGVISYCVCGGWNIGGRLAESLLRFSFMGSKGPKEGELAVSFLAAARDKLNQRMQHPLWRRRVSFAALDGHGAAAAALFLAAASCVQPIVGSMRDNMAPSRPLGAAMFTLH</sequence>
<reference evidence="1 2" key="1">
    <citation type="submission" date="2023-01" db="EMBL/GenBank/DDBJ databases">
        <title>Analysis of 21 Apiospora genomes using comparative genomics revels a genus with tremendous synthesis potential of carbohydrate active enzymes and secondary metabolites.</title>
        <authorList>
            <person name="Sorensen T."/>
        </authorList>
    </citation>
    <scope>NUCLEOTIDE SEQUENCE [LARGE SCALE GENOMIC DNA]</scope>
    <source>
        <strain evidence="1 2">CBS 117206</strain>
    </source>
</reference>
<name>A0AAW0RAZ9_9PEZI</name>
<gene>
    <name evidence="1" type="ORF">PG999_000176</name>
</gene>
<accession>A0AAW0RAZ9</accession>
<dbReference type="AlphaFoldDB" id="A0AAW0RAZ9"/>